<dbReference type="EMBL" id="JBHUDD010000148">
    <property type="protein sequence ID" value="MFD1510926.1"/>
    <property type="molecule type" value="Genomic_DNA"/>
</dbReference>
<dbReference type="PROSITE" id="PS00571">
    <property type="entry name" value="AMIDASES"/>
    <property type="match status" value="1"/>
</dbReference>
<protein>
    <submittedName>
        <fullName evidence="3">Amidase</fullName>
    </submittedName>
</protein>
<reference evidence="4" key="1">
    <citation type="journal article" date="2019" name="Int. J. Syst. Evol. Microbiol.">
        <title>The Global Catalogue of Microorganisms (GCM) 10K type strain sequencing project: providing services to taxonomists for standard genome sequencing and annotation.</title>
        <authorList>
            <consortium name="The Broad Institute Genomics Platform"/>
            <consortium name="The Broad Institute Genome Sequencing Center for Infectious Disease"/>
            <person name="Wu L."/>
            <person name="Ma J."/>
        </authorList>
    </citation>
    <scope>NUCLEOTIDE SEQUENCE [LARGE SCALE GENOMIC DNA]</scope>
    <source>
        <strain evidence="4">CGMCC 1.12477</strain>
    </source>
</reference>
<evidence type="ECO:0000259" key="2">
    <source>
        <dbReference type="Pfam" id="PF01425"/>
    </source>
</evidence>
<keyword evidence="4" id="KW-1185">Reference proteome</keyword>
<dbReference type="PANTHER" id="PTHR11895">
    <property type="entry name" value="TRANSAMIDASE"/>
    <property type="match status" value="1"/>
</dbReference>
<dbReference type="RefSeq" id="WP_379917590.1">
    <property type="nucleotide sequence ID" value="NZ_JBHUDD010000148.1"/>
</dbReference>
<dbReference type="PANTHER" id="PTHR11895:SF7">
    <property type="entry name" value="GLUTAMYL-TRNA(GLN) AMIDOTRANSFERASE SUBUNIT A, MITOCHONDRIAL"/>
    <property type="match status" value="1"/>
</dbReference>
<dbReference type="Proteomes" id="UP001597186">
    <property type="component" value="Unassembled WGS sequence"/>
</dbReference>
<feature type="domain" description="Amidase" evidence="2">
    <location>
        <begin position="28"/>
        <end position="452"/>
    </location>
</feature>
<proteinExistence type="inferred from homology"/>
<comment type="similarity">
    <text evidence="1">Belongs to the amidase family.</text>
</comment>
<evidence type="ECO:0000313" key="4">
    <source>
        <dbReference type="Proteomes" id="UP001597186"/>
    </source>
</evidence>
<evidence type="ECO:0000256" key="1">
    <source>
        <dbReference type="ARBA" id="ARBA00009199"/>
    </source>
</evidence>
<accession>A0ABW4EJM9</accession>
<dbReference type="Gene3D" id="3.90.1300.10">
    <property type="entry name" value="Amidase signature (AS) domain"/>
    <property type="match status" value="1"/>
</dbReference>
<organism evidence="3 4">
    <name type="scientific">Lacimonas salitolerans</name>
    <dbReference type="NCBI Taxonomy" id="1323750"/>
    <lineage>
        <taxon>Bacteria</taxon>
        <taxon>Pseudomonadati</taxon>
        <taxon>Pseudomonadota</taxon>
        <taxon>Alphaproteobacteria</taxon>
        <taxon>Rhodobacterales</taxon>
        <taxon>Paracoccaceae</taxon>
        <taxon>Lacimonas</taxon>
    </lineage>
</organism>
<dbReference type="InterPro" id="IPR000120">
    <property type="entry name" value="Amidase"/>
</dbReference>
<dbReference type="InterPro" id="IPR023631">
    <property type="entry name" value="Amidase_dom"/>
</dbReference>
<dbReference type="Pfam" id="PF01425">
    <property type="entry name" value="Amidase"/>
    <property type="match status" value="1"/>
</dbReference>
<comment type="caution">
    <text evidence="3">The sequence shown here is derived from an EMBL/GenBank/DDBJ whole genome shotgun (WGS) entry which is preliminary data.</text>
</comment>
<dbReference type="InterPro" id="IPR036928">
    <property type="entry name" value="AS_sf"/>
</dbReference>
<dbReference type="SUPFAM" id="SSF75304">
    <property type="entry name" value="Amidase signature (AS) enzymes"/>
    <property type="match status" value="1"/>
</dbReference>
<dbReference type="InterPro" id="IPR020556">
    <property type="entry name" value="Amidase_CS"/>
</dbReference>
<evidence type="ECO:0000313" key="3">
    <source>
        <dbReference type="EMBL" id="MFD1510926.1"/>
    </source>
</evidence>
<name>A0ABW4EJM9_9RHOB</name>
<gene>
    <name evidence="3" type="ORF">ACFTOW_16195</name>
</gene>
<sequence length="474" mass="49943">MDFDTYRQHDATALARLVAQGEVSAEQLLETAIAAAEQENPAINALSQKLYDHGRAALSDGLPDGPFKGVPFLLKDASADLAGTPTITGARVLADQIAPADSTLVERYKAAGLVIFGKTTTPEFALAASTETSLTGATRNPWDHSRTAGGSSGGSATAVAAGIVPAAHASDEGGSIRIPASCCGLFGMKPTRARTPSGPRVGEGWGSLAVQHVLTRSVRDSAALLDATQGGAPGDPYWAPPRVRPYVDEVATDPGRLRVALQTLPPSGQPIDPACSQAAQEAAHLLATLGHEVEEATLPGDWGILGEALWILVASNVSRTIEAIGPAQSRTLGADDVDAVSWSAVEASRQMRVEDYPRALAEIHAQSRRMAAFHARYDVVISPTLGQPPQPLGTQRTDTDDLATYREALARFSPFTQMFNVTGQPSMSLPLHWTDAGLPIGVMASADFGREDILFRLAGQIEQAQPWFHRLAGA</sequence>